<name>A0A6J4MCS4_9BACT</name>
<sequence length="257" mass="28231">GFRPLLQAPRRRPVGLARLHHPHDPAQRRARADDPRGRAVGDDVEPDDLREGAGGGHRVRRAARRGAAGARRGGEGAGDVGAVRAGGDHRRARRLRPLPAGVRADRGRGRLRVDRGVARRGRPGRGHRGGGAPPLADGGPPERDGEGAGHRRGGGRRAAAHRRRHQRQRHAALLARRPPPRDRGLPGRARGARRPRPPDRPRGVGGELLREPRRQRDRQAPRRHRRRRGGRARRHPARPRGVAQGARGGRQREARLP</sequence>
<reference evidence="2" key="1">
    <citation type="submission" date="2020-02" db="EMBL/GenBank/DDBJ databases">
        <authorList>
            <person name="Meier V. D."/>
        </authorList>
    </citation>
    <scope>NUCLEOTIDE SEQUENCE</scope>
    <source>
        <strain evidence="2">AVDCRST_MAG40</strain>
    </source>
</reference>
<feature type="compositionally biased region" description="Basic and acidic residues" evidence="1">
    <location>
        <begin position="103"/>
        <end position="117"/>
    </location>
</feature>
<accession>A0A6J4MCS4</accession>
<feature type="compositionally biased region" description="Basic residues" evidence="1">
    <location>
        <begin position="118"/>
        <end position="128"/>
    </location>
</feature>
<feature type="compositionally biased region" description="Basic residues" evidence="1">
    <location>
        <begin position="9"/>
        <end position="21"/>
    </location>
</feature>
<dbReference type="AlphaFoldDB" id="A0A6J4MCS4"/>
<feature type="non-terminal residue" evidence="2">
    <location>
        <position position="1"/>
    </location>
</feature>
<dbReference type="EMBL" id="CADCTX010000883">
    <property type="protein sequence ID" value="CAA9356680.1"/>
    <property type="molecule type" value="Genomic_DNA"/>
</dbReference>
<keyword evidence="2" id="KW-0808">Transferase</keyword>
<feature type="compositionally biased region" description="Basic and acidic residues" evidence="1">
    <location>
        <begin position="22"/>
        <end position="51"/>
    </location>
</feature>
<proteinExistence type="predicted"/>
<gene>
    <name evidence="2" type="ORF">AVDCRST_MAG40-3212</name>
</gene>
<protein>
    <submittedName>
        <fullName evidence="2">Transaldolase</fullName>
        <ecNumber evidence="2">2.2.1.2</ecNumber>
    </submittedName>
</protein>
<dbReference type="GO" id="GO:0004801">
    <property type="term" value="F:transaldolase activity"/>
    <property type="evidence" value="ECO:0007669"/>
    <property type="project" value="UniProtKB-EC"/>
</dbReference>
<evidence type="ECO:0000313" key="2">
    <source>
        <dbReference type="EMBL" id="CAA9356680.1"/>
    </source>
</evidence>
<feature type="compositionally biased region" description="Basic and acidic residues" evidence="1">
    <location>
        <begin position="196"/>
        <end position="220"/>
    </location>
</feature>
<evidence type="ECO:0000256" key="1">
    <source>
        <dbReference type="SAM" id="MobiDB-lite"/>
    </source>
</evidence>
<feature type="compositionally biased region" description="Basic and acidic residues" evidence="1">
    <location>
        <begin position="140"/>
        <end position="149"/>
    </location>
</feature>
<feature type="compositionally biased region" description="Basic residues" evidence="1">
    <location>
        <begin position="221"/>
        <end position="238"/>
    </location>
</feature>
<feature type="region of interest" description="Disordered" evidence="1">
    <location>
        <begin position="1"/>
        <end position="257"/>
    </location>
</feature>
<organism evidence="2">
    <name type="scientific">uncultured Gemmatimonadaceae bacterium</name>
    <dbReference type="NCBI Taxonomy" id="246130"/>
    <lineage>
        <taxon>Bacteria</taxon>
        <taxon>Pseudomonadati</taxon>
        <taxon>Gemmatimonadota</taxon>
        <taxon>Gemmatimonadia</taxon>
        <taxon>Gemmatimonadales</taxon>
        <taxon>Gemmatimonadaceae</taxon>
        <taxon>environmental samples</taxon>
    </lineage>
</organism>
<feature type="non-terminal residue" evidence="2">
    <location>
        <position position="257"/>
    </location>
</feature>
<dbReference type="EC" id="2.2.1.2" evidence="2"/>
<feature type="compositionally biased region" description="Basic residues" evidence="1">
    <location>
        <begin position="150"/>
        <end position="170"/>
    </location>
</feature>